<evidence type="ECO:0008006" key="5">
    <source>
        <dbReference type="Google" id="ProtNLM"/>
    </source>
</evidence>
<evidence type="ECO:0000256" key="2">
    <source>
        <dbReference type="SAM" id="Phobius"/>
    </source>
</evidence>
<protein>
    <recommendedName>
        <fullName evidence="5">DUF485 domain-containing protein</fullName>
    </recommendedName>
</protein>
<accession>A0ABS4W3M5</accession>
<feature type="region of interest" description="Disordered" evidence="1">
    <location>
        <begin position="112"/>
        <end position="131"/>
    </location>
</feature>
<dbReference type="Proteomes" id="UP001519295">
    <property type="component" value="Unassembled WGS sequence"/>
</dbReference>
<dbReference type="RefSeq" id="WP_210034254.1">
    <property type="nucleotide sequence ID" value="NZ_JAGINU010000001.1"/>
</dbReference>
<comment type="caution">
    <text evidence="3">The sequence shown here is derived from an EMBL/GenBank/DDBJ whole genome shotgun (WGS) entry which is preliminary data.</text>
</comment>
<reference evidence="3 4" key="1">
    <citation type="submission" date="2021-03" db="EMBL/GenBank/DDBJ databases">
        <title>Sequencing the genomes of 1000 actinobacteria strains.</title>
        <authorList>
            <person name="Klenk H.-P."/>
        </authorList>
    </citation>
    <scope>NUCLEOTIDE SEQUENCE [LARGE SCALE GENOMIC DNA]</scope>
    <source>
        <strain evidence="3 4">DSM 45256</strain>
    </source>
</reference>
<evidence type="ECO:0000313" key="3">
    <source>
        <dbReference type="EMBL" id="MBP2370750.1"/>
    </source>
</evidence>
<sequence length="131" mass="14036">MNRPRRVAVTAPPEPGARSRPAPAHPVPETVLDPARAEYARTVRRAQLRRVAVTLACGAVLLFGLPVLLHAAPGLAGWRVGGLPLGWIVVAWLPYPLLALLAWWHLRGAERAERAERPGDDGPGTPPAPPP</sequence>
<gene>
    <name evidence="3" type="ORF">JOF36_006446</name>
</gene>
<evidence type="ECO:0000313" key="4">
    <source>
        <dbReference type="Proteomes" id="UP001519295"/>
    </source>
</evidence>
<keyword evidence="4" id="KW-1185">Reference proteome</keyword>
<proteinExistence type="predicted"/>
<keyword evidence="2" id="KW-1133">Transmembrane helix</keyword>
<name>A0ABS4W3M5_9PSEU</name>
<feature type="transmembrane region" description="Helical" evidence="2">
    <location>
        <begin position="84"/>
        <end position="104"/>
    </location>
</feature>
<organism evidence="3 4">
    <name type="scientific">Pseudonocardia parietis</name>
    <dbReference type="NCBI Taxonomy" id="570936"/>
    <lineage>
        <taxon>Bacteria</taxon>
        <taxon>Bacillati</taxon>
        <taxon>Actinomycetota</taxon>
        <taxon>Actinomycetes</taxon>
        <taxon>Pseudonocardiales</taxon>
        <taxon>Pseudonocardiaceae</taxon>
        <taxon>Pseudonocardia</taxon>
    </lineage>
</organism>
<feature type="transmembrane region" description="Helical" evidence="2">
    <location>
        <begin position="51"/>
        <end position="72"/>
    </location>
</feature>
<keyword evidence="2" id="KW-0812">Transmembrane</keyword>
<evidence type="ECO:0000256" key="1">
    <source>
        <dbReference type="SAM" id="MobiDB-lite"/>
    </source>
</evidence>
<dbReference type="EMBL" id="JAGINU010000001">
    <property type="protein sequence ID" value="MBP2370750.1"/>
    <property type="molecule type" value="Genomic_DNA"/>
</dbReference>
<feature type="region of interest" description="Disordered" evidence="1">
    <location>
        <begin position="1"/>
        <end position="30"/>
    </location>
</feature>
<keyword evidence="2" id="KW-0472">Membrane</keyword>